<dbReference type="NCBIfam" id="TIGR01539">
    <property type="entry name" value="portal_lambda"/>
    <property type="match status" value="1"/>
</dbReference>
<dbReference type="EMBL" id="FOQH01000004">
    <property type="protein sequence ID" value="SFI08246.1"/>
    <property type="molecule type" value="Genomic_DNA"/>
</dbReference>
<evidence type="ECO:0000313" key="3">
    <source>
        <dbReference type="Proteomes" id="UP000199377"/>
    </source>
</evidence>
<dbReference type="STRING" id="1114924.SAMN05216258_104161"/>
<reference evidence="2 3" key="1">
    <citation type="submission" date="2016-10" db="EMBL/GenBank/DDBJ databases">
        <authorList>
            <person name="de Groot N.N."/>
        </authorList>
    </citation>
    <scope>NUCLEOTIDE SEQUENCE [LARGE SCALE GENOMIC DNA]</scope>
    <source>
        <strain evidence="2 3">CGMCC 1.11030</strain>
    </source>
</reference>
<keyword evidence="3" id="KW-1185">Reference proteome</keyword>
<dbReference type="OrthoDB" id="9770450at2"/>
<protein>
    <submittedName>
        <fullName evidence="2">Phage portal protein, lambda family</fullName>
    </submittedName>
</protein>
<sequence>MLDRLRRLLQRPRPASAARSYDAAGGGRRWGAGQAMTAPNTAALAARGPILARARYQVANNGYAAAGVESIASALTGATGIRPQSAHPDPAARSAINASFTAWAEDVTGDDRTNLAAFQAAVARALPRDGEAFILLRARQGEGLRLQLLEPDQVDPTLHRDLGGGARIVAGIEFDGEGRRVAYHVFEDPLDQPFAAQLTPRRLPAADVLHVFRPVFPGQVRGLSWLAPILLRLSEHDAAEDALLVRLKTEAMFAGFIFEQGPGAGSFDGAETDGIMDTGLEPGTLQVLRPGQDIKFPTPPAGSGTAGEFLKAQLRGIAAGLGVTYEGLTADLSSVNYSSIRAGLIDFRRRMEAVQDQILIPQLLRPIWRRWLTLEVLEGREPAPGFEADPRPWLAAAFIRPGWPWVDPEKEIRAEAAAVEAGFKSRREVVAGRGRDLDQLDAEISADGPSPVAKPQEAAA</sequence>
<dbReference type="GO" id="GO:0005198">
    <property type="term" value="F:structural molecule activity"/>
    <property type="evidence" value="ECO:0007669"/>
    <property type="project" value="InterPro"/>
</dbReference>
<dbReference type="Proteomes" id="UP000199377">
    <property type="component" value="Unassembled WGS sequence"/>
</dbReference>
<dbReference type="Pfam" id="PF05136">
    <property type="entry name" value="Phage_portal_2"/>
    <property type="match status" value="1"/>
</dbReference>
<accession>A0A1I3FAJ5</accession>
<organism evidence="2 3">
    <name type="scientific">Albimonas pacifica</name>
    <dbReference type="NCBI Taxonomy" id="1114924"/>
    <lineage>
        <taxon>Bacteria</taxon>
        <taxon>Pseudomonadati</taxon>
        <taxon>Pseudomonadota</taxon>
        <taxon>Alphaproteobacteria</taxon>
        <taxon>Rhodobacterales</taxon>
        <taxon>Paracoccaceae</taxon>
        <taxon>Albimonas</taxon>
    </lineage>
</organism>
<dbReference type="RefSeq" id="WP_092859459.1">
    <property type="nucleotide sequence ID" value="NZ_FOQH01000004.1"/>
</dbReference>
<proteinExistence type="predicted"/>
<evidence type="ECO:0000313" key="2">
    <source>
        <dbReference type="EMBL" id="SFI08246.1"/>
    </source>
</evidence>
<dbReference type="InterPro" id="IPR006429">
    <property type="entry name" value="Phage_lambda_portal"/>
</dbReference>
<gene>
    <name evidence="2" type="ORF">SAMN05216258_104161</name>
</gene>
<evidence type="ECO:0000256" key="1">
    <source>
        <dbReference type="SAM" id="MobiDB-lite"/>
    </source>
</evidence>
<dbReference type="GO" id="GO:0019068">
    <property type="term" value="P:virion assembly"/>
    <property type="evidence" value="ECO:0007669"/>
    <property type="project" value="InterPro"/>
</dbReference>
<dbReference type="AlphaFoldDB" id="A0A1I3FAJ5"/>
<name>A0A1I3FAJ5_9RHOB</name>
<feature type="region of interest" description="Disordered" evidence="1">
    <location>
        <begin position="440"/>
        <end position="460"/>
    </location>
</feature>